<feature type="compositionally biased region" description="Basic and acidic residues" evidence="1">
    <location>
        <begin position="46"/>
        <end position="57"/>
    </location>
</feature>
<feature type="compositionally biased region" description="Polar residues" evidence="1">
    <location>
        <begin position="98"/>
        <end position="109"/>
    </location>
</feature>
<evidence type="ECO:0000256" key="1">
    <source>
        <dbReference type="SAM" id="MobiDB-lite"/>
    </source>
</evidence>
<dbReference type="AlphaFoldDB" id="A0A9N9CKQ1"/>
<evidence type="ECO:0000313" key="2">
    <source>
        <dbReference type="EMBL" id="CAG8604843.1"/>
    </source>
</evidence>
<accession>A0A9N9CKQ1</accession>
<dbReference type="Proteomes" id="UP000789831">
    <property type="component" value="Unassembled WGS sequence"/>
</dbReference>
<feature type="region of interest" description="Disordered" evidence="1">
    <location>
        <begin position="87"/>
        <end position="136"/>
    </location>
</feature>
<sequence length="136" mass="15296">ASLVVDGQRQKDKEAIPEVWLSIDNSVSTVDLSNSVVDQQNNADTKSMEEIPKVSDKEIDDFIPEEPIPKEMDSFLDSENKKIVSNLMRGGNREKKLLQSNEASASRTQEPLVMPPTSSKRKAQCLKHQTFTVRPR</sequence>
<name>A0A9N9CKQ1_9GLOM</name>
<comment type="caution">
    <text evidence="2">The sequence shown here is derived from an EMBL/GenBank/DDBJ whole genome shotgun (WGS) entry which is preliminary data.</text>
</comment>
<protein>
    <submittedName>
        <fullName evidence="2">12025_t:CDS:1</fullName>
    </submittedName>
</protein>
<feature type="non-terminal residue" evidence="2">
    <location>
        <position position="136"/>
    </location>
</feature>
<evidence type="ECO:0000313" key="3">
    <source>
        <dbReference type="Proteomes" id="UP000789831"/>
    </source>
</evidence>
<reference evidence="2" key="1">
    <citation type="submission" date="2021-06" db="EMBL/GenBank/DDBJ databases">
        <authorList>
            <person name="Kallberg Y."/>
            <person name="Tangrot J."/>
            <person name="Rosling A."/>
        </authorList>
    </citation>
    <scope>NUCLEOTIDE SEQUENCE</scope>
    <source>
        <strain evidence="2">MT106</strain>
    </source>
</reference>
<keyword evidence="3" id="KW-1185">Reference proteome</keyword>
<proteinExistence type="predicted"/>
<organism evidence="2 3">
    <name type="scientific">Ambispora gerdemannii</name>
    <dbReference type="NCBI Taxonomy" id="144530"/>
    <lineage>
        <taxon>Eukaryota</taxon>
        <taxon>Fungi</taxon>
        <taxon>Fungi incertae sedis</taxon>
        <taxon>Mucoromycota</taxon>
        <taxon>Glomeromycotina</taxon>
        <taxon>Glomeromycetes</taxon>
        <taxon>Archaeosporales</taxon>
        <taxon>Ambisporaceae</taxon>
        <taxon>Ambispora</taxon>
    </lineage>
</organism>
<dbReference type="EMBL" id="CAJVPL010002262">
    <property type="protein sequence ID" value="CAG8604843.1"/>
    <property type="molecule type" value="Genomic_DNA"/>
</dbReference>
<feature type="compositionally biased region" description="Polar residues" evidence="1">
    <location>
        <begin position="127"/>
        <end position="136"/>
    </location>
</feature>
<gene>
    <name evidence="2" type="ORF">AGERDE_LOCUS9285</name>
</gene>
<dbReference type="OrthoDB" id="2411763at2759"/>
<feature type="region of interest" description="Disordered" evidence="1">
    <location>
        <begin position="38"/>
        <end position="57"/>
    </location>
</feature>